<dbReference type="InterPro" id="IPR004101">
    <property type="entry name" value="Mur_ligase_C"/>
</dbReference>
<feature type="domain" description="Mur ligase C-terminal" evidence="9">
    <location>
        <begin position="291"/>
        <end position="403"/>
    </location>
</feature>
<dbReference type="NCBIfam" id="TIGR01087">
    <property type="entry name" value="murD"/>
    <property type="match status" value="1"/>
</dbReference>
<dbReference type="GO" id="GO:0008764">
    <property type="term" value="F:UDP-N-acetylmuramoylalanine-D-glutamate ligase activity"/>
    <property type="evidence" value="ECO:0007669"/>
    <property type="project" value="UniProtKB-UniRule"/>
</dbReference>
<evidence type="ECO:0000256" key="6">
    <source>
        <dbReference type="ARBA" id="ARBA00022840"/>
    </source>
</evidence>
<keyword evidence="7 8" id="KW-0133">Cell shape</keyword>
<evidence type="ECO:0000256" key="4">
    <source>
        <dbReference type="ARBA" id="ARBA00022598"/>
    </source>
</evidence>
<feature type="binding site" evidence="7">
    <location>
        <begin position="93"/>
        <end position="99"/>
    </location>
    <ligand>
        <name>ATP</name>
        <dbReference type="ChEBI" id="CHEBI:30616"/>
    </ligand>
</feature>
<dbReference type="Gene3D" id="3.40.50.720">
    <property type="entry name" value="NAD(P)-binding Rossmann-like Domain"/>
    <property type="match status" value="1"/>
</dbReference>
<comment type="catalytic activity">
    <reaction evidence="7 8">
        <text>UDP-N-acetyl-alpha-D-muramoyl-L-alanine + D-glutamate + ATP = UDP-N-acetyl-alpha-D-muramoyl-L-alanyl-D-glutamate + ADP + phosphate + H(+)</text>
        <dbReference type="Rhea" id="RHEA:16429"/>
        <dbReference type="ChEBI" id="CHEBI:15378"/>
        <dbReference type="ChEBI" id="CHEBI:29986"/>
        <dbReference type="ChEBI" id="CHEBI:30616"/>
        <dbReference type="ChEBI" id="CHEBI:43474"/>
        <dbReference type="ChEBI" id="CHEBI:83898"/>
        <dbReference type="ChEBI" id="CHEBI:83900"/>
        <dbReference type="ChEBI" id="CHEBI:456216"/>
        <dbReference type="EC" id="6.3.2.9"/>
    </reaction>
</comment>
<dbReference type="Proteomes" id="UP000229703">
    <property type="component" value="Unassembled WGS sequence"/>
</dbReference>
<dbReference type="GO" id="GO:0008360">
    <property type="term" value="P:regulation of cell shape"/>
    <property type="evidence" value="ECO:0007669"/>
    <property type="project" value="UniProtKB-KW"/>
</dbReference>
<keyword evidence="3 7" id="KW-0963">Cytoplasm</keyword>
<evidence type="ECO:0000256" key="2">
    <source>
        <dbReference type="ARBA" id="ARBA00004752"/>
    </source>
</evidence>
<comment type="caution">
    <text evidence="11">The sequence shown here is derived from an EMBL/GenBank/DDBJ whole genome shotgun (WGS) entry which is preliminary data.</text>
</comment>
<dbReference type="SUPFAM" id="SSF51984">
    <property type="entry name" value="MurCD N-terminal domain"/>
    <property type="match status" value="1"/>
</dbReference>
<evidence type="ECO:0000256" key="7">
    <source>
        <dbReference type="HAMAP-Rule" id="MF_00639"/>
    </source>
</evidence>
<sequence length="427" mass="47313">MLKDMGARVRVTESAVTKAILERKNLLVKEGVSIEVGGHNEKFIKGSQLFVVSPGVDRSSLPLKFARKNQIPVIDETEFAWTLCPAKVIAVSGTNGKTTVVSLLGEIFKKAKKGGIVCGNIGNPFSSAIAKCRKNSLIILEISSFQLERIKNFRPKIAVLLNIAFDHLDRHQSFLTYQRTKARLFLNQKSDDYAVLNQDDAGISPLLPCIKANKVFFSMKKRPEKGLLAKKDWIISNLSGEEQKIFDLKEAILQGQHNVENYLAAASVALLCKIPLSVIKRAFTEFYPLPHRLEFVKRINEVTYIDDSKATNVSAAKAALSSFPAGRIILILGGRDKGCSFSPLKKIVGEKVKTLILLGEAKERIKSQLKNVPIRKVNSLEEAVKLGKKLAKPGDFVLLSPACSSFDMFIDYKQRGNVFKRAVQNLS</sequence>
<dbReference type="GO" id="GO:0051301">
    <property type="term" value="P:cell division"/>
    <property type="evidence" value="ECO:0007669"/>
    <property type="project" value="UniProtKB-KW"/>
</dbReference>
<dbReference type="Pfam" id="PF02875">
    <property type="entry name" value="Mur_ligase_C"/>
    <property type="match status" value="1"/>
</dbReference>
<comment type="subcellular location">
    <subcellularLocation>
        <location evidence="1 7 8">Cytoplasm</location>
    </subcellularLocation>
</comment>
<evidence type="ECO:0000256" key="3">
    <source>
        <dbReference type="ARBA" id="ARBA00022490"/>
    </source>
</evidence>
<keyword evidence="5 7" id="KW-0547">Nucleotide-binding</keyword>
<keyword evidence="6 7" id="KW-0067">ATP-binding</keyword>
<keyword evidence="7 8" id="KW-0961">Cell wall biogenesis/degradation</keyword>
<evidence type="ECO:0000259" key="10">
    <source>
        <dbReference type="Pfam" id="PF08245"/>
    </source>
</evidence>
<dbReference type="EMBL" id="PFJK01000313">
    <property type="protein sequence ID" value="PIX76546.1"/>
    <property type="molecule type" value="Genomic_DNA"/>
</dbReference>
<dbReference type="InterPro" id="IPR013221">
    <property type="entry name" value="Mur_ligase_cen"/>
</dbReference>
<feature type="domain" description="Mur ligase central" evidence="10">
    <location>
        <begin position="91"/>
        <end position="269"/>
    </location>
</feature>
<evidence type="ECO:0000259" key="9">
    <source>
        <dbReference type="Pfam" id="PF02875"/>
    </source>
</evidence>
<dbReference type="HAMAP" id="MF_00639">
    <property type="entry name" value="MurD"/>
    <property type="match status" value="1"/>
</dbReference>
<keyword evidence="4 7" id="KW-0436">Ligase</keyword>
<evidence type="ECO:0000313" key="12">
    <source>
        <dbReference type="Proteomes" id="UP000229703"/>
    </source>
</evidence>
<dbReference type="UniPathway" id="UPA00219"/>
<dbReference type="InterPro" id="IPR036615">
    <property type="entry name" value="Mur_ligase_C_dom_sf"/>
</dbReference>
<name>A0A2M7M1I1_9BACT</name>
<evidence type="ECO:0000256" key="8">
    <source>
        <dbReference type="RuleBase" id="RU003664"/>
    </source>
</evidence>
<dbReference type="EC" id="6.3.2.9" evidence="7 8"/>
<protein>
    <recommendedName>
        <fullName evidence="7 8">UDP-N-acetylmuramoylalanine--D-glutamate ligase</fullName>
        <ecNumber evidence="7 8">6.3.2.9</ecNumber>
    </recommendedName>
    <alternativeName>
        <fullName evidence="7">D-glutamic acid-adding enzyme</fullName>
    </alternativeName>
    <alternativeName>
        <fullName evidence="7">UDP-N-acetylmuramoyl-L-alanyl-D-glutamate synthetase</fullName>
    </alternativeName>
</protein>
<dbReference type="PANTHER" id="PTHR43692:SF1">
    <property type="entry name" value="UDP-N-ACETYLMURAMOYLALANINE--D-GLUTAMATE LIGASE"/>
    <property type="match status" value="1"/>
</dbReference>
<dbReference type="Pfam" id="PF08245">
    <property type="entry name" value="Mur_ligase_M"/>
    <property type="match status" value="1"/>
</dbReference>
<comment type="function">
    <text evidence="7 8">Cell wall formation. Catalyzes the addition of glutamate to the nucleotide precursor UDP-N-acetylmuramoyl-L-alanine (UMA).</text>
</comment>
<gene>
    <name evidence="7 11" type="primary">murD</name>
    <name evidence="11" type="ORF">COZ37_07295</name>
</gene>
<dbReference type="GO" id="GO:0071555">
    <property type="term" value="P:cell wall organization"/>
    <property type="evidence" value="ECO:0007669"/>
    <property type="project" value="UniProtKB-KW"/>
</dbReference>
<keyword evidence="7 8" id="KW-0573">Peptidoglycan synthesis</keyword>
<dbReference type="SUPFAM" id="SSF53623">
    <property type="entry name" value="MurD-like peptide ligases, catalytic domain"/>
    <property type="match status" value="1"/>
</dbReference>
<dbReference type="PANTHER" id="PTHR43692">
    <property type="entry name" value="UDP-N-ACETYLMURAMOYLALANINE--D-GLUTAMATE LIGASE"/>
    <property type="match status" value="1"/>
</dbReference>
<dbReference type="InterPro" id="IPR036565">
    <property type="entry name" value="Mur-like_cat_sf"/>
</dbReference>
<dbReference type="AlphaFoldDB" id="A0A2M7M1I1"/>
<dbReference type="GO" id="GO:0009252">
    <property type="term" value="P:peptidoglycan biosynthetic process"/>
    <property type="evidence" value="ECO:0007669"/>
    <property type="project" value="UniProtKB-UniRule"/>
</dbReference>
<accession>A0A2M7M1I1</accession>
<keyword evidence="7 8" id="KW-0132">Cell division</keyword>
<dbReference type="GO" id="GO:0005737">
    <property type="term" value="C:cytoplasm"/>
    <property type="evidence" value="ECO:0007669"/>
    <property type="project" value="UniProtKB-SubCell"/>
</dbReference>
<organism evidence="11 12">
    <name type="scientific">bacterium (Candidatus Ratteibacteria) CG_4_10_14_3_um_filter_41_18</name>
    <dbReference type="NCBI Taxonomy" id="2014287"/>
    <lineage>
        <taxon>Bacteria</taxon>
        <taxon>Candidatus Ratteibacteria</taxon>
    </lineage>
</organism>
<dbReference type="SUPFAM" id="SSF53244">
    <property type="entry name" value="MurD-like peptide ligases, peptide-binding domain"/>
    <property type="match status" value="1"/>
</dbReference>
<dbReference type="InterPro" id="IPR005762">
    <property type="entry name" value="MurD"/>
</dbReference>
<comment type="pathway">
    <text evidence="2 7 8">Cell wall biogenesis; peptidoglycan biosynthesis.</text>
</comment>
<evidence type="ECO:0000256" key="1">
    <source>
        <dbReference type="ARBA" id="ARBA00004496"/>
    </source>
</evidence>
<evidence type="ECO:0000256" key="5">
    <source>
        <dbReference type="ARBA" id="ARBA00022741"/>
    </source>
</evidence>
<comment type="similarity">
    <text evidence="7">Belongs to the MurCDEF family.</text>
</comment>
<dbReference type="GO" id="GO:0005524">
    <property type="term" value="F:ATP binding"/>
    <property type="evidence" value="ECO:0007669"/>
    <property type="project" value="UniProtKB-UniRule"/>
</dbReference>
<dbReference type="Gene3D" id="3.90.190.20">
    <property type="entry name" value="Mur ligase, C-terminal domain"/>
    <property type="match status" value="1"/>
</dbReference>
<proteinExistence type="inferred from homology"/>
<keyword evidence="7 8" id="KW-0131">Cell cycle</keyword>
<dbReference type="Gene3D" id="3.40.1190.10">
    <property type="entry name" value="Mur-like, catalytic domain"/>
    <property type="match status" value="1"/>
</dbReference>
<reference evidence="12" key="1">
    <citation type="submission" date="2017-09" db="EMBL/GenBank/DDBJ databases">
        <title>Depth-based differentiation of microbial function through sediment-hosted aquifers and enrichment of novel symbionts in the deep terrestrial subsurface.</title>
        <authorList>
            <person name="Probst A.J."/>
            <person name="Ladd B."/>
            <person name="Jarett J.K."/>
            <person name="Geller-Mcgrath D.E."/>
            <person name="Sieber C.M.K."/>
            <person name="Emerson J.B."/>
            <person name="Anantharaman K."/>
            <person name="Thomas B.C."/>
            <person name="Malmstrom R."/>
            <person name="Stieglmeier M."/>
            <person name="Klingl A."/>
            <person name="Woyke T."/>
            <person name="Ryan C.M."/>
            <person name="Banfield J.F."/>
        </authorList>
    </citation>
    <scope>NUCLEOTIDE SEQUENCE [LARGE SCALE GENOMIC DNA]</scope>
</reference>
<evidence type="ECO:0000313" key="11">
    <source>
        <dbReference type="EMBL" id="PIX76546.1"/>
    </source>
</evidence>